<dbReference type="SUPFAM" id="SSF54791">
    <property type="entry name" value="Eukaryotic type KH-domain (KH-domain type I)"/>
    <property type="match status" value="2"/>
</dbReference>
<organism evidence="2 3">
    <name type="scientific">Babjeviella inositovora NRRL Y-12698</name>
    <dbReference type="NCBI Taxonomy" id="984486"/>
    <lineage>
        <taxon>Eukaryota</taxon>
        <taxon>Fungi</taxon>
        <taxon>Dikarya</taxon>
        <taxon>Ascomycota</taxon>
        <taxon>Saccharomycotina</taxon>
        <taxon>Pichiomycetes</taxon>
        <taxon>Serinales incertae sedis</taxon>
        <taxon>Babjeviella</taxon>
    </lineage>
</organism>
<dbReference type="GeneID" id="30147783"/>
<dbReference type="SMART" id="SM00322">
    <property type="entry name" value="KH"/>
    <property type="match status" value="3"/>
</dbReference>
<name>A0A1E3QIB7_9ASCO</name>
<dbReference type="AlphaFoldDB" id="A0A1E3QIB7"/>
<protein>
    <recommendedName>
        <fullName evidence="1">K Homology domain-containing protein</fullName>
    </recommendedName>
</protein>
<feature type="domain" description="K Homology" evidence="1">
    <location>
        <begin position="37"/>
        <end position="100"/>
    </location>
</feature>
<feature type="domain" description="K Homology" evidence="1">
    <location>
        <begin position="102"/>
        <end position="174"/>
    </location>
</feature>
<gene>
    <name evidence="2" type="ORF">BABINDRAFT_163466</name>
</gene>
<dbReference type="RefSeq" id="XP_018982773.1">
    <property type="nucleotide sequence ID" value="XM_019129930.1"/>
</dbReference>
<dbReference type="GO" id="GO:0003723">
    <property type="term" value="F:RNA binding"/>
    <property type="evidence" value="ECO:0007669"/>
    <property type="project" value="InterPro"/>
</dbReference>
<feature type="domain" description="K Homology" evidence="1">
    <location>
        <begin position="177"/>
        <end position="250"/>
    </location>
</feature>
<proteinExistence type="predicted"/>
<dbReference type="Pfam" id="PF00013">
    <property type="entry name" value="KH_1"/>
    <property type="match status" value="1"/>
</dbReference>
<accession>A0A1E3QIB7</accession>
<dbReference type="InterPro" id="IPR036612">
    <property type="entry name" value="KH_dom_type_1_sf"/>
</dbReference>
<dbReference type="EMBL" id="KV454440">
    <property type="protein sequence ID" value="ODQ77445.1"/>
    <property type="molecule type" value="Genomic_DNA"/>
</dbReference>
<evidence type="ECO:0000313" key="2">
    <source>
        <dbReference type="EMBL" id="ODQ77445.1"/>
    </source>
</evidence>
<keyword evidence="3" id="KW-1185">Reference proteome</keyword>
<reference evidence="3" key="1">
    <citation type="submission" date="2016-05" db="EMBL/GenBank/DDBJ databases">
        <title>Comparative genomics of biotechnologically important yeasts.</title>
        <authorList>
            <consortium name="DOE Joint Genome Institute"/>
            <person name="Riley R."/>
            <person name="Haridas S."/>
            <person name="Wolfe K.H."/>
            <person name="Lopes M.R."/>
            <person name="Hittinger C.T."/>
            <person name="Goker M."/>
            <person name="Salamov A."/>
            <person name="Wisecaver J."/>
            <person name="Long T.M."/>
            <person name="Aerts A.L."/>
            <person name="Barry K."/>
            <person name="Choi C."/>
            <person name="Clum A."/>
            <person name="Coughlan A.Y."/>
            <person name="Deshpande S."/>
            <person name="Douglass A.P."/>
            <person name="Hanson S.J."/>
            <person name="Klenk H.-P."/>
            <person name="Labutti K."/>
            <person name="Lapidus A."/>
            <person name="Lindquist E."/>
            <person name="Lipzen A."/>
            <person name="Meier-Kolthoff J.P."/>
            <person name="Ohm R.A."/>
            <person name="Otillar R.P."/>
            <person name="Pangilinan J."/>
            <person name="Peng Y."/>
            <person name="Rokas A."/>
            <person name="Rosa C.A."/>
            <person name="Scheuner C."/>
            <person name="Sibirny A.A."/>
            <person name="Slot J.C."/>
            <person name="Stielow J.B."/>
            <person name="Sun H."/>
            <person name="Kurtzman C.P."/>
            <person name="Blackwell M."/>
            <person name="Grigoriev I.V."/>
            <person name="Jeffries T.W."/>
        </authorList>
    </citation>
    <scope>NUCLEOTIDE SEQUENCE [LARGE SCALE GENOMIC DNA]</scope>
    <source>
        <strain evidence="3">NRRL Y-12698</strain>
    </source>
</reference>
<evidence type="ECO:0000259" key="1">
    <source>
        <dbReference type="SMART" id="SM00322"/>
    </source>
</evidence>
<evidence type="ECO:0000313" key="3">
    <source>
        <dbReference type="Proteomes" id="UP000094336"/>
    </source>
</evidence>
<dbReference type="Gene3D" id="3.30.310.210">
    <property type="match status" value="1"/>
</dbReference>
<dbReference type="InterPro" id="IPR004088">
    <property type="entry name" value="KH_dom_type_1"/>
</dbReference>
<dbReference type="InterPro" id="IPR004087">
    <property type="entry name" value="KH_dom"/>
</dbReference>
<dbReference type="Proteomes" id="UP000094336">
    <property type="component" value="Unassembled WGS sequence"/>
</dbReference>
<sequence length="539" mass="60016">MSFVRSSFIHIGLKRCLVARSVSVRLPAFSRIVRFNSTVSKSVDIPGQLIKPVLGFNRSLLAEIENDTQTTIELDEGSSSCVISGGDAERAAQLIETIVASLTTVKQFPLKSRLVLPLAGVQGSTLKRIQDETATVIVFDTQKNRKTLDKTCYIYSDSEANCEAAFKLVQERVANLQATAVKMEIPHELMMPLVGLDGMDIKQIEGDTQCWFDNTRDRSAIDASLRICYIYSDSPAGVPAMQEWINARLASLSAHNEEFRLPMKDFAYVGNEFLESLESSHPGAKILSDGSLRNMRTDRGLPTPKLTIKIFGTDADQISEIKRAIQDRIDNLKRNSLSITCSKSKFNVLVGHKWARTTPFAQQGVKFVRYNDKSGAALRIFADDMDKAREAYECIRLAFNSLAEGKVTIPARLITFMQKRQAGIEAKHEVMITDQIFSQSGDLKWMIHADPEVLAEVQALIKQQIQQLNENTKFAVVPTKVADKLTDEHVNGLQAEFSGLLFMPYQAEVDGDKYIFVVGEDPAVVEEAVVRAQEVIDKL</sequence>